<evidence type="ECO:0000313" key="3">
    <source>
        <dbReference type="Proteomes" id="UP000515145"/>
    </source>
</evidence>
<dbReference type="Pfam" id="PF12937">
    <property type="entry name" value="F-box-like"/>
    <property type="match status" value="1"/>
</dbReference>
<gene>
    <name evidence="4" type="primary">fbxo16</name>
</gene>
<dbReference type="InterPro" id="IPR001810">
    <property type="entry name" value="F-box_dom"/>
</dbReference>
<evidence type="ECO:0000313" key="4">
    <source>
        <dbReference type="RefSeq" id="XP_028253720.1"/>
    </source>
</evidence>
<name>A0A6P7HDX2_9TELE</name>
<dbReference type="Gene3D" id="1.20.1280.50">
    <property type="match status" value="1"/>
</dbReference>
<proteinExistence type="predicted"/>
<feature type="region of interest" description="Disordered" evidence="1">
    <location>
        <begin position="237"/>
        <end position="262"/>
    </location>
</feature>
<feature type="compositionally biased region" description="Polar residues" evidence="1">
    <location>
        <begin position="237"/>
        <end position="254"/>
    </location>
</feature>
<dbReference type="PANTHER" id="PTHR46857:SF2">
    <property type="entry name" value="F-BOX ONLY PROTEIN 16"/>
    <property type="match status" value="1"/>
</dbReference>
<dbReference type="CTD" id="157574"/>
<feature type="region of interest" description="Disordered" evidence="1">
    <location>
        <begin position="281"/>
        <end position="317"/>
    </location>
</feature>
<organism evidence="3 4">
    <name type="scientific">Parambassis ranga</name>
    <name type="common">Indian glassy fish</name>
    <dbReference type="NCBI Taxonomy" id="210632"/>
    <lineage>
        <taxon>Eukaryota</taxon>
        <taxon>Metazoa</taxon>
        <taxon>Chordata</taxon>
        <taxon>Craniata</taxon>
        <taxon>Vertebrata</taxon>
        <taxon>Euteleostomi</taxon>
        <taxon>Actinopterygii</taxon>
        <taxon>Neopterygii</taxon>
        <taxon>Teleostei</taxon>
        <taxon>Neoteleostei</taxon>
        <taxon>Acanthomorphata</taxon>
        <taxon>Ovalentaria</taxon>
        <taxon>Ambassidae</taxon>
        <taxon>Parambassis</taxon>
    </lineage>
</organism>
<reference evidence="4" key="1">
    <citation type="submission" date="2025-08" db="UniProtKB">
        <authorList>
            <consortium name="RefSeq"/>
        </authorList>
    </citation>
    <scope>IDENTIFICATION</scope>
</reference>
<feature type="region of interest" description="Disordered" evidence="1">
    <location>
        <begin position="193"/>
        <end position="222"/>
    </location>
</feature>
<dbReference type="Proteomes" id="UP000515145">
    <property type="component" value="Chromosome 24"/>
</dbReference>
<dbReference type="AlphaFoldDB" id="A0A6P7HDX2"/>
<dbReference type="OrthoDB" id="10257471at2759"/>
<evidence type="ECO:0000259" key="2">
    <source>
        <dbReference type="PROSITE" id="PS50181"/>
    </source>
</evidence>
<sequence length="400" mass="45591">MPLATTAKTQTKLSAWTPLNNSLINSKVFEERRSLLKKWVDRWSDSQRKAVLQDFVLVCSVEQLRFLSLCVSRQLPLEAADFTCLLPRALCLYLFSFLDPRSLCRCAQVSWHWKNIVELDQLWMRKCLRLDWCINMSPTPYEQGAWKRLYIQRVQELRLSSLEQMLVPDVAAISGGHEELSEPVISEECPASNIQHSKSRNGKQPATPPPWRGSDRHPKDTLRFNYLDNLGSIEQAQRVQMKSRASTCYTNPSKPDTDKRKTLSEAHYKLRKAKSLMFLGSNCKTQHSPPPPPPLSPHPAPPQQHPQHLTQTTSPWASQTQDYPITMEAARSLLHHAQWNAGICPKPVRTAVPHLSLEALRASQHSHRNVPSTPLFKVQPWTASHIYKARAEVMSPPQGQ</sequence>
<dbReference type="InterPro" id="IPR052805">
    <property type="entry name" value="GEF_Ubiquitin-Prot_Reg"/>
</dbReference>
<accession>A0A6P7HDX2</accession>
<keyword evidence="3" id="KW-1185">Reference proteome</keyword>
<evidence type="ECO:0000256" key="1">
    <source>
        <dbReference type="SAM" id="MobiDB-lite"/>
    </source>
</evidence>
<dbReference type="PANTHER" id="PTHR46857">
    <property type="entry name" value="EPITHELIAL CELL-TRANSFORMING SEQUENCE 2 ONCOGENE-LIKE"/>
    <property type="match status" value="1"/>
</dbReference>
<dbReference type="GeneID" id="114429070"/>
<dbReference type="InterPro" id="IPR036047">
    <property type="entry name" value="F-box-like_dom_sf"/>
</dbReference>
<dbReference type="SUPFAM" id="SSF81383">
    <property type="entry name" value="F-box domain"/>
    <property type="match status" value="1"/>
</dbReference>
<dbReference type="RefSeq" id="XP_028253720.1">
    <property type="nucleotide sequence ID" value="XM_028397919.1"/>
</dbReference>
<protein>
    <submittedName>
        <fullName evidence="4">F-box only protein 16</fullName>
    </submittedName>
</protein>
<feature type="compositionally biased region" description="Basic and acidic residues" evidence="1">
    <location>
        <begin position="213"/>
        <end position="222"/>
    </location>
</feature>
<feature type="domain" description="F-box" evidence="2">
    <location>
        <begin position="80"/>
        <end position="126"/>
    </location>
</feature>
<dbReference type="InParanoid" id="A0A6P7HDX2"/>
<dbReference type="PROSITE" id="PS50181">
    <property type="entry name" value="FBOX"/>
    <property type="match status" value="1"/>
</dbReference>
<feature type="compositionally biased region" description="Low complexity" evidence="1">
    <location>
        <begin position="305"/>
        <end position="315"/>
    </location>
</feature>
<feature type="compositionally biased region" description="Pro residues" evidence="1">
    <location>
        <begin position="288"/>
        <end position="304"/>
    </location>
</feature>